<dbReference type="PROSITE" id="PS00397">
    <property type="entry name" value="RECOMBINASES_1"/>
    <property type="match status" value="1"/>
</dbReference>
<dbReference type="SMART" id="SM00857">
    <property type="entry name" value="Resolvase"/>
    <property type="match status" value="1"/>
</dbReference>
<gene>
    <name evidence="8" type="ORF">CIK66_10510</name>
</gene>
<dbReference type="CDD" id="cd03768">
    <property type="entry name" value="SR_ResInv"/>
    <property type="match status" value="1"/>
</dbReference>
<dbReference type="InterPro" id="IPR006118">
    <property type="entry name" value="Recombinase_CS"/>
</dbReference>
<dbReference type="SUPFAM" id="SSF46689">
    <property type="entry name" value="Homeodomain-like"/>
    <property type="match status" value="1"/>
</dbReference>
<dbReference type="EMBL" id="NRGR01000017">
    <property type="protein sequence ID" value="PCC39111.1"/>
    <property type="molecule type" value="Genomic_DNA"/>
</dbReference>
<evidence type="ECO:0000256" key="2">
    <source>
        <dbReference type="ARBA" id="ARBA00022908"/>
    </source>
</evidence>
<organism evidence="8 9">
    <name type="scientific">Brachybacterium alimentarium</name>
    <dbReference type="NCBI Taxonomy" id="47845"/>
    <lineage>
        <taxon>Bacteria</taxon>
        <taxon>Bacillati</taxon>
        <taxon>Actinomycetota</taxon>
        <taxon>Actinomycetes</taxon>
        <taxon>Micrococcales</taxon>
        <taxon>Dermabacteraceae</taxon>
        <taxon>Brachybacterium</taxon>
    </lineage>
</organism>
<dbReference type="Pfam" id="PF00239">
    <property type="entry name" value="Resolvase"/>
    <property type="match status" value="1"/>
</dbReference>
<dbReference type="InterPro" id="IPR050639">
    <property type="entry name" value="SSR_resolvase"/>
</dbReference>
<dbReference type="OrthoDB" id="128993at2"/>
<evidence type="ECO:0000313" key="9">
    <source>
        <dbReference type="Proteomes" id="UP000218598"/>
    </source>
</evidence>
<name>A0A2A3YIJ8_9MICO</name>
<comment type="caution">
    <text evidence="8">The sequence shown here is derived from an EMBL/GenBank/DDBJ whole genome shotgun (WGS) entry which is preliminary data.</text>
</comment>
<evidence type="ECO:0000256" key="1">
    <source>
        <dbReference type="ARBA" id="ARBA00009913"/>
    </source>
</evidence>
<dbReference type="Pfam" id="PF02796">
    <property type="entry name" value="HTH_7"/>
    <property type="match status" value="1"/>
</dbReference>
<evidence type="ECO:0000313" key="8">
    <source>
        <dbReference type="EMBL" id="PCC39111.1"/>
    </source>
</evidence>
<comment type="similarity">
    <text evidence="1">Belongs to the site-specific recombinase resolvase family.</text>
</comment>
<accession>A0A2A3YIJ8</accession>
<feature type="active site" description="O-(5'-phospho-DNA)-serine intermediate" evidence="5 6">
    <location>
        <position position="10"/>
    </location>
</feature>
<dbReference type="InterPro" id="IPR006120">
    <property type="entry name" value="Resolvase_HTH_dom"/>
</dbReference>
<dbReference type="RefSeq" id="WP_096197205.1">
    <property type="nucleotide sequence ID" value="NZ_NRGR01000017.1"/>
</dbReference>
<evidence type="ECO:0000256" key="6">
    <source>
        <dbReference type="PROSITE-ProRule" id="PRU10137"/>
    </source>
</evidence>
<evidence type="ECO:0000256" key="5">
    <source>
        <dbReference type="PIRSR" id="PIRSR606118-50"/>
    </source>
</evidence>
<dbReference type="Gene3D" id="3.40.50.1390">
    <property type="entry name" value="Resolvase, N-terminal catalytic domain"/>
    <property type="match status" value="1"/>
</dbReference>
<dbReference type="GO" id="GO:0003677">
    <property type="term" value="F:DNA binding"/>
    <property type="evidence" value="ECO:0007669"/>
    <property type="project" value="UniProtKB-KW"/>
</dbReference>
<keyword evidence="2" id="KW-0229">DNA integration</keyword>
<proteinExistence type="inferred from homology"/>
<dbReference type="AlphaFoldDB" id="A0A2A3YIJ8"/>
<keyword evidence="4" id="KW-0233">DNA recombination</keyword>
<evidence type="ECO:0000256" key="4">
    <source>
        <dbReference type="ARBA" id="ARBA00023172"/>
    </source>
</evidence>
<dbReference type="Gene3D" id="1.10.10.60">
    <property type="entry name" value="Homeodomain-like"/>
    <property type="match status" value="1"/>
</dbReference>
<sequence>MTAYGYARVSTEEQSLQRQLDALSGRGVLQEHIYPERASGASERRPVLDHLLTDVLTAGDTLVITDLDRLSRRTARIILTLDDLASRGITVESLYENVDTSTADGLFSVTILGALAQRERDRIAERTRAGLEAARARGRHPGRPVAVTPEQYETVLMLRGLGKSYRQVAAATGVSASTVARICRDETPGHERYRHAAAQQATLKA</sequence>
<dbReference type="PROSITE" id="PS00398">
    <property type="entry name" value="RECOMBINASES_2"/>
    <property type="match status" value="1"/>
</dbReference>
<feature type="domain" description="Resolvase/invertase-type recombinase catalytic" evidence="7">
    <location>
        <begin position="2"/>
        <end position="138"/>
    </location>
</feature>
<dbReference type="PROSITE" id="PS51736">
    <property type="entry name" value="RECOMBINASES_3"/>
    <property type="match status" value="1"/>
</dbReference>
<evidence type="ECO:0000256" key="3">
    <source>
        <dbReference type="ARBA" id="ARBA00023125"/>
    </source>
</evidence>
<dbReference type="InterPro" id="IPR006119">
    <property type="entry name" value="Resolv_N"/>
</dbReference>
<dbReference type="PANTHER" id="PTHR30461:SF26">
    <property type="entry name" value="RESOLVASE HOMOLOG YNEB"/>
    <property type="match status" value="1"/>
</dbReference>
<protein>
    <recommendedName>
        <fullName evidence="7">Resolvase/invertase-type recombinase catalytic domain-containing protein</fullName>
    </recommendedName>
</protein>
<dbReference type="InterPro" id="IPR009057">
    <property type="entry name" value="Homeodomain-like_sf"/>
</dbReference>
<keyword evidence="3" id="KW-0238">DNA-binding</keyword>
<dbReference type="SUPFAM" id="SSF53041">
    <property type="entry name" value="Resolvase-like"/>
    <property type="match status" value="1"/>
</dbReference>
<dbReference type="GO" id="GO:0015074">
    <property type="term" value="P:DNA integration"/>
    <property type="evidence" value="ECO:0007669"/>
    <property type="project" value="UniProtKB-KW"/>
</dbReference>
<evidence type="ECO:0000259" key="7">
    <source>
        <dbReference type="PROSITE" id="PS51736"/>
    </source>
</evidence>
<dbReference type="Proteomes" id="UP000218598">
    <property type="component" value="Unassembled WGS sequence"/>
</dbReference>
<dbReference type="InterPro" id="IPR036162">
    <property type="entry name" value="Resolvase-like_N_sf"/>
</dbReference>
<keyword evidence="9" id="KW-1185">Reference proteome</keyword>
<dbReference type="PANTHER" id="PTHR30461">
    <property type="entry name" value="DNA-INVERTASE FROM LAMBDOID PROPHAGE"/>
    <property type="match status" value="1"/>
</dbReference>
<reference evidence="8 9" key="1">
    <citation type="journal article" date="2017" name="Elife">
        <title>Extensive horizontal gene transfer in cheese-associated bacteria.</title>
        <authorList>
            <person name="Bonham K.S."/>
            <person name="Wolfe B.E."/>
            <person name="Dutton R.J."/>
        </authorList>
    </citation>
    <scope>NUCLEOTIDE SEQUENCE [LARGE SCALE GENOMIC DNA]</scope>
    <source>
        <strain evidence="8 9">341_9</strain>
    </source>
</reference>
<dbReference type="GO" id="GO:0000150">
    <property type="term" value="F:DNA strand exchange activity"/>
    <property type="evidence" value="ECO:0007669"/>
    <property type="project" value="InterPro"/>
</dbReference>